<dbReference type="GO" id="GO:0000981">
    <property type="term" value="F:DNA-binding transcription factor activity, RNA polymerase II-specific"/>
    <property type="evidence" value="ECO:0007669"/>
    <property type="project" value="InterPro"/>
</dbReference>
<dbReference type="Pfam" id="PF00172">
    <property type="entry name" value="Zn_clus"/>
    <property type="match status" value="1"/>
</dbReference>
<feature type="compositionally biased region" description="Low complexity" evidence="6">
    <location>
        <begin position="85"/>
        <end position="94"/>
    </location>
</feature>
<comment type="caution">
    <text evidence="8">The sequence shown here is derived from an EMBL/GenBank/DDBJ whole genome shotgun (WGS) entry which is preliminary data.</text>
</comment>
<dbReference type="PANTHER" id="PTHR31668:SF26">
    <property type="entry name" value="GLUCOSE TRANSPORT TRANSCRIPTION REGULATOR RGT1-RELATED"/>
    <property type="match status" value="1"/>
</dbReference>
<dbReference type="InterPro" id="IPR036864">
    <property type="entry name" value="Zn2-C6_fun-type_DNA-bd_sf"/>
</dbReference>
<accession>A0AAD7B5I4</accession>
<protein>
    <recommendedName>
        <fullName evidence="7">Zn(2)-C6 fungal-type domain-containing protein</fullName>
    </recommendedName>
</protein>
<feature type="domain" description="Zn(2)-C6 fungal-type" evidence="7">
    <location>
        <begin position="21"/>
        <end position="53"/>
    </location>
</feature>
<feature type="region of interest" description="Disordered" evidence="6">
    <location>
        <begin position="62"/>
        <end position="125"/>
    </location>
</feature>
<evidence type="ECO:0000256" key="5">
    <source>
        <dbReference type="ARBA" id="ARBA00023242"/>
    </source>
</evidence>
<proteinExistence type="predicted"/>
<dbReference type="SUPFAM" id="SSF57701">
    <property type="entry name" value="Zn2/Cys6 DNA-binding domain"/>
    <property type="match status" value="1"/>
</dbReference>
<dbReference type="InterPro" id="IPR001138">
    <property type="entry name" value="Zn2Cys6_DnaBD"/>
</dbReference>
<dbReference type="GO" id="GO:0008270">
    <property type="term" value="F:zinc ion binding"/>
    <property type="evidence" value="ECO:0007669"/>
    <property type="project" value="InterPro"/>
</dbReference>
<keyword evidence="1" id="KW-0479">Metal-binding</keyword>
<dbReference type="PANTHER" id="PTHR31668">
    <property type="entry name" value="GLUCOSE TRANSPORT TRANSCRIPTION REGULATOR RGT1-RELATED-RELATED"/>
    <property type="match status" value="1"/>
</dbReference>
<keyword evidence="9" id="KW-1185">Reference proteome</keyword>
<keyword evidence="5" id="KW-0539">Nucleus</keyword>
<dbReference type="PROSITE" id="PS50048">
    <property type="entry name" value="ZN2_CY6_FUNGAL_2"/>
    <property type="match status" value="1"/>
</dbReference>
<keyword evidence="2" id="KW-0805">Transcription regulation</keyword>
<dbReference type="InterPro" id="IPR050797">
    <property type="entry name" value="Carb_Metab_Trans_Reg"/>
</dbReference>
<evidence type="ECO:0000256" key="4">
    <source>
        <dbReference type="ARBA" id="ARBA00023163"/>
    </source>
</evidence>
<gene>
    <name evidence="8" type="ORF">FB45DRAFT_1066268</name>
</gene>
<evidence type="ECO:0000256" key="6">
    <source>
        <dbReference type="SAM" id="MobiDB-lite"/>
    </source>
</evidence>
<keyword evidence="4" id="KW-0804">Transcription</keyword>
<evidence type="ECO:0000256" key="2">
    <source>
        <dbReference type="ARBA" id="ARBA00023015"/>
    </source>
</evidence>
<sequence>MSNSNRYTQPTEEKVRRVPVACTNCRQNKSKCLTESPEVACRRCERKGLKCKYVAIGGSKQERFIPGGTSSGQSSHRPPPPPSRHPSQQPIPQQAYNSASYGGNFLPPSDAQHLHVNPNAPGGQGLYPAHYRPDNMQYPVANTQYQMDGGMPAPSGWENQPMVQHGGGWYPSEYPGANMPVSNPDEGYYSNYAYPVRVAARWRLATVVSDVESTAFAKESIE</sequence>
<name>A0AAD7B5I4_9AGAR</name>
<evidence type="ECO:0000256" key="3">
    <source>
        <dbReference type="ARBA" id="ARBA00023125"/>
    </source>
</evidence>
<dbReference type="Gene3D" id="4.10.240.10">
    <property type="entry name" value="Zn(2)-C6 fungal-type DNA-binding domain"/>
    <property type="match status" value="1"/>
</dbReference>
<dbReference type="CDD" id="cd00067">
    <property type="entry name" value="GAL4"/>
    <property type="match status" value="1"/>
</dbReference>
<dbReference type="SMART" id="SM00066">
    <property type="entry name" value="GAL4"/>
    <property type="match status" value="1"/>
</dbReference>
<evidence type="ECO:0000313" key="9">
    <source>
        <dbReference type="Proteomes" id="UP001221142"/>
    </source>
</evidence>
<keyword evidence="3" id="KW-0238">DNA-binding</keyword>
<evidence type="ECO:0000256" key="1">
    <source>
        <dbReference type="ARBA" id="ARBA00022723"/>
    </source>
</evidence>
<evidence type="ECO:0000313" key="8">
    <source>
        <dbReference type="EMBL" id="KAJ7610518.1"/>
    </source>
</evidence>
<evidence type="ECO:0000259" key="7">
    <source>
        <dbReference type="PROSITE" id="PS50048"/>
    </source>
</evidence>
<reference evidence="8" key="1">
    <citation type="submission" date="2023-03" db="EMBL/GenBank/DDBJ databases">
        <title>Massive genome expansion in bonnet fungi (Mycena s.s.) driven by repeated elements and novel gene families across ecological guilds.</title>
        <authorList>
            <consortium name="Lawrence Berkeley National Laboratory"/>
            <person name="Harder C.B."/>
            <person name="Miyauchi S."/>
            <person name="Viragh M."/>
            <person name="Kuo A."/>
            <person name="Thoen E."/>
            <person name="Andreopoulos B."/>
            <person name="Lu D."/>
            <person name="Skrede I."/>
            <person name="Drula E."/>
            <person name="Henrissat B."/>
            <person name="Morin E."/>
            <person name="Kohler A."/>
            <person name="Barry K."/>
            <person name="LaButti K."/>
            <person name="Morin E."/>
            <person name="Salamov A."/>
            <person name="Lipzen A."/>
            <person name="Mereny Z."/>
            <person name="Hegedus B."/>
            <person name="Baldrian P."/>
            <person name="Stursova M."/>
            <person name="Weitz H."/>
            <person name="Taylor A."/>
            <person name="Grigoriev I.V."/>
            <person name="Nagy L.G."/>
            <person name="Martin F."/>
            <person name="Kauserud H."/>
        </authorList>
    </citation>
    <scope>NUCLEOTIDE SEQUENCE</scope>
    <source>
        <strain evidence="8">9284</strain>
    </source>
</reference>
<dbReference type="GO" id="GO:0003677">
    <property type="term" value="F:DNA binding"/>
    <property type="evidence" value="ECO:0007669"/>
    <property type="project" value="UniProtKB-KW"/>
</dbReference>
<organism evidence="8 9">
    <name type="scientific">Roridomyces roridus</name>
    <dbReference type="NCBI Taxonomy" id="1738132"/>
    <lineage>
        <taxon>Eukaryota</taxon>
        <taxon>Fungi</taxon>
        <taxon>Dikarya</taxon>
        <taxon>Basidiomycota</taxon>
        <taxon>Agaricomycotina</taxon>
        <taxon>Agaricomycetes</taxon>
        <taxon>Agaricomycetidae</taxon>
        <taxon>Agaricales</taxon>
        <taxon>Marasmiineae</taxon>
        <taxon>Mycenaceae</taxon>
        <taxon>Roridomyces</taxon>
    </lineage>
</organism>
<dbReference type="PROSITE" id="PS00463">
    <property type="entry name" value="ZN2_CY6_FUNGAL_1"/>
    <property type="match status" value="1"/>
</dbReference>
<dbReference type="EMBL" id="JARKIF010000035">
    <property type="protein sequence ID" value="KAJ7610518.1"/>
    <property type="molecule type" value="Genomic_DNA"/>
</dbReference>
<dbReference type="Proteomes" id="UP001221142">
    <property type="component" value="Unassembled WGS sequence"/>
</dbReference>
<dbReference type="AlphaFoldDB" id="A0AAD7B5I4"/>